<evidence type="ECO:0000313" key="3">
    <source>
        <dbReference type="Proteomes" id="UP000235728"/>
    </source>
</evidence>
<proteinExistence type="predicted"/>
<dbReference type="AlphaFoldDB" id="A0A2N6NVB4"/>
<evidence type="ECO:0000313" key="2">
    <source>
        <dbReference type="EMBL" id="PMB71214.1"/>
    </source>
</evidence>
<accession>A0A2N6NVB4</accession>
<name>A0A2N6NVB4_BEABA</name>
<sequence length="82" mass="9181">MDQSLAVRVLESGGMLQSLEMSRRPTHGALGHSEMPRDRRGSDLRHVPFGLSGGARIRLRARARAYDNEDHTSSYSEAEEEE</sequence>
<gene>
    <name evidence="2" type="ORF">BM221_003681</name>
</gene>
<evidence type="ECO:0000256" key="1">
    <source>
        <dbReference type="SAM" id="MobiDB-lite"/>
    </source>
</evidence>
<protein>
    <submittedName>
        <fullName evidence="2">Uncharacterized protein</fullName>
    </submittedName>
</protein>
<feature type="region of interest" description="Disordered" evidence="1">
    <location>
        <begin position="16"/>
        <end position="47"/>
    </location>
</feature>
<reference evidence="2 3" key="1">
    <citation type="journal article" date="2016" name="Appl. Microbiol. Biotechnol.">
        <title>Characterization of T-DNA insertion mutants with decreased virulence in the entomopathogenic fungus Beauveria bassiana JEF-007.</title>
        <authorList>
            <person name="Kim S."/>
            <person name="Lee S.J."/>
            <person name="Nai Y.S."/>
            <person name="Yu J.S."/>
            <person name="Lee M.R."/>
            <person name="Yang Y.T."/>
            <person name="Kim J.S."/>
        </authorList>
    </citation>
    <scope>NUCLEOTIDE SEQUENCE [LARGE SCALE GENOMIC DNA]</scope>
    <source>
        <strain evidence="2 3">JEF-007</strain>
    </source>
</reference>
<comment type="caution">
    <text evidence="2">The sequence shown here is derived from an EMBL/GenBank/DDBJ whole genome shotgun (WGS) entry which is preliminary data.</text>
</comment>
<organism evidence="2 3">
    <name type="scientific">Beauveria bassiana</name>
    <name type="common">White muscardine disease fungus</name>
    <name type="synonym">Tritirachium shiotae</name>
    <dbReference type="NCBI Taxonomy" id="176275"/>
    <lineage>
        <taxon>Eukaryota</taxon>
        <taxon>Fungi</taxon>
        <taxon>Dikarya</taxon>
        <taxon>Ascomycota</taxon>
        <taxon>Pezizomycotina</taxon>
        <taxon>Sordariomycetes</taxon>
        <taxon>Hypocreomycetidae</taxon>
        <taxon>Hypocreales</taxon>
        <taxon>Cordycipitaceae</taxon>
        <taxon>Beauveria</taxon>
    </lineage>
</organism>
<dbReference type="Proteomes" id="UP000235728">
    <property type="component" value="Unassembled WGS sequence"/>
</dbReference>
<dbReference type="EMBL" id="MRVG01000003">
    <property type="protein sequence ID" value="PMB71214.1"/>
    <property type="molecule type" value="Genomic_DNA"/>
</dbReference>
<feature type="compositionally biased region" description="Basic and acidic residues" evidence="1">
    <location>
        <begin position="34"/>
        <end position="46"/>
    </location>
</feature>